<keyword evidence="7" id="KW-0819">tRNA processing</keyword>
<dbReference type="AlphaFoldDB" id="A0A6A6TGS6"/>
<evidence type="ECO:0000256" key="5">
    <source>
        <dbReference type="ARBA" id="ARBA00019746"/>
    </source>
</evidence>
<dbReference type="OrthoDB" id="2288868at2759"/>
<protein>
    <recommendedName>
        <fullName evidence="5">EKC/KEOPS complex subunit GON7</fullName>
    </recommendedName>
</protein>
<comment type="subunit">
    <text evidence="4">Component of the EKC/KEOPS complex composed of at least BUD32, CGI121, GON7, KAE1 and PCC1; the whole complex dimerizes.</text>
</comment>
<keyword evidence="16" id="KW-1185">Reference proteome</keyword>
<proteinExistence type="inferred from homology"/>
<evidence type="ECO:0000256" key="11">
    <source>
        <dbReference type="ARBA" id="ARBA00023163"/>
    </source>
</evidence>
<keyword evidence="12" id="KW-0539">Nucleus</keyword>
<keyword evidence="9" id="KW-0805">Transcription regulation</keyword>
<gene>
    <name evidence="15" type="ORF">K491DRAFT_713599</name>
</gene>
<feature type="compositionally biased region" description="Low complexity" evidence="14">
    <location>
        <begin position="23"/>
        <end position="42"/>
    </location>
</feature>
<comment type="function">
    <text evidence="13">Component of the EKC/KEOPS complex that is required for the formation of a threonylcarbamoyl group on adenosine at position 37 (t(6)A37) in tRNAs that read codons beginning with adenine. The complex is probably involved in the transfer of the threonylcarbamoyl moiety of threonylcarbamoyl-AMP (TC-AMP) to the N6 group of A37. GON7 likely plays a supporting role to the catalytic subunit KAE1 in the complex. The EKC/KEOPS complex also promotes both telomere uncapping and telomere elongation. The complex is required for efficient recruitment of transcriptional coactivators.</text>
</comment>
<comment type="similarity">
    <text evidence="3">Belongs to the GON7 family.</text>
</comment>
<evidence type="ECO:0000256" key="10">
    <source>
        <dbReference type="ARBA" id="ARBA00023159"/>
    </source>
</evidence>
<keyword evidence="11" id="KW-0804">Transcription</keyword>
<evidence type="ECO:0000313" key="15">
    <source>
        <dbReference type="EMBL" id="KAF2658427.1"/>
    </source>
</evidence>
<sequence length="103" mass="10619">MAGVQQGAIGTGSPAKGTNATYTSPSTSHTLTTPLLSLPTTPSTSDRVAYLSSLLSATKDLQASINTFLTQKMDEDKAAAGKDVPGADVAEEENYGEEVVEGR</sequence>
<evidence type="ECO:0000313" key="16">
    <source>
        <dbReference type="Proteomes" id="UP000799324"/>
    </source>
</evidence>
<accession>A0A6A6TGS6</accession>
<dbReference type="GO" id="GO:0005634">
    <property type="term" value="C:nucleus"/>
    <property type="evidence" value="ECO:0007669"/>
    <property type="project" value="UniProtKB-SubCell"/>
</dbReference>
<evidence type="ECO:0000256" key="14">
    <source>
        <dbReference type="SAM" id="MobiDB-lite"/>
    </source>
</evidence>
<keyword evidence="10" id="KW-0010">Activator</keyword>
<evidence type="ECO:0000256" key="8">
    <source>
        <dbReference type="ARBA" id="ARBA00022895"/>
    </source>
</evidence>
<reference evidence="15" key="1">
    <citation type="journal article" date="2020" name="Stud. Mycol.">
        <title>101 Dothideomycetes genomes: a test case for predicting lifestyles and emergence of pathogens.</title>
        <authorList>
            <person name="Haridas S."/>
            <person name="Albert R."/>
            <person name="Binder M."/>
            <person name="Bloem J."/>
            <person name="Labutti K."/>
            <person name="Salamov A."/>
            <person name="Andreopoulos B."/>
            <person name="Baker S."/>
            <person name="Barry K."/>
            <person name="Bills G."/>
            <person name="Bluhm B."/>
            <person name="Cannon C."/>
            <person name="Castanera R."/>
            <person name="Culley D."/>
            <person name="Daum C."/>
            <person name="Ezra D."/>
            <person name="Gonzalez J."/>
            <person name="Henrissat B."/>
            <person name="Kuo A."/>
            <person name="Liang C."/>
            <person name="Lipzen A."/>
            <person name="Lutzoni F."/>
            <person name="Magnuson J."/>
            <person name="Mondo S."/>
            <person name="Nolan M."/>
            <person name="Ohm R."/>
            <person name="Pangilinan J."/>
            <person name="Park H.-J."/>
            <person name="Ramirez L."/>
            <person name="Alfaro M."/>
            <person name="Sun H."/>
            <person name="Tritt A."/>
            <person name="Yoshinaga Y."/>
            <person name="Zwiers L.-H."/>
            <person name="Turgeon B."/>
            <person name="Goodwin S."/>
            <person name="Spatafora J."/>
            <person name="Crous P."/>
            <person name="Grigoriev I."/>
        </authorList>
    </citation>
    <scope>NUCLEOTIDE SEQUENCE</scope>
    <source>
        <strain evidence="15">CBS 122681</strain>
    </source>
</reference>
<feature type="region of interest" description="Disordered" evidence="14">
    <location>
        <begin position="77"/>
        <end position="103"/>
    </location>
</feature>
<dbReference type="Pfam" id="PF08738">
    <property type="entry name" value="Gon7"/>
    <property type="match status" value="1"/>
</dbReference>
<evidence type="ECO:0000256" key="2">
    <source>
        <dbReference type="ARBA" id="ARBA00004574"/>
    </source>
</evidence>
<feature type="compositionally biased region" description="Acidic residues" evidence="14">
    <location>
        <begin position="89"/>
        <end position="103"/>
    </location>
</feature>
<evidence type="ECO:0000256" key="6">
    <source>
        <dbReference type="ARBA" id="ARBA00022454"/>
    </source>
</evidence>
<evidence type="ECO:0000256" key="13">
    <source>
        <dbReference type="ARBA" id="ARBA00025393"/>
    </source>
</evidence>
<evidence type="ECO:0000256" key="7">
    <source>
        <dbReference type="ARBA" id="ARBA00022694"/>
    </source>
</evidence>
<dbReference type="GO" id="GO:0000781">
    <property type="term" value="C:chromosome, telomeric region"/>
    <property type="evidence" value="ECO:0007669"/>
    <property type="project" value="UniProtKB-SubCell"/>
</dbReference>
<keyword evidence="8" id="KW-0779">Telomere</keyword>
<dbReference type="GO" id="GO:0008033">
    <property type="term" value="P:tRNA processing"/>
    <property type="evidence" value="ECO:0007669"/>
    <property type="project" value="UniProtKB-KW"/>
</dbReference>
<evidence type="ECO:0000256" key="12">
    <source>
        <dbReference type="ARBA" id="ARBA00023242"/>
    </source>
</evidence>
<feature type="region of interest" description="Disordered" evidence="14">
    <location>
        <begin position="1"/>
        <end position="42"/>
    </location>
</feature>
<dbReference type="Proteomes" id="UP000799324">
    <property type="component" value="Unassembled WGS sequence"/>
</dbReference>
<dbReference type="InterPro" id="IPR014849">
    <property type="entry name" value="EKC/KEOPS_Gon7"/>
</dbReference>
<organism evidence="15 16">
    <name type="scientific">Lophiostoma macrostomum CBS 122681</name>
    <dbReference type="NCBI Taxonomy" id="1314788"/>
    <lineage>
        <taxon>Eukaryota</taxon>
        <taxon>Fungi</taxon>
        <taxon>Dikarya</taxon>
        <taxon>Ascomycota</taxon>
        <taxon>Pezizomycotina</taxon>
        <taxon>Dothideomycetes</taxon>
        <taxon>Pleosporomycetidae</taxon>
        <taxon>Pleosporales</taxon>
        <taxon>Lophiostomataceae</taxon>
        <taxon>Lophiostoma</taxon>
    </lineage>
</organism>
<keyword evidence="6" id="KW-0158">Chromosome</keyword>
<evidence type="ECO:0000256" key="1">
    <source>
        <dbReference type="ARBA" id="ARBA00004123"/>
    </source>
</evidence>
<name>A0A6A6TGS6_9PLEO</name>
<evidence type="ECO:0000256" key="9">
    <source>
        <dbReference type="ARBA" id="ARBA00023015"/>
    </source>
</evidence>
<comment type="subcellular location">
    <subcellularLocation>
        <location evidence="2">Chromosome</location>
        <location evidence="2">Telomere</location>
    </subcellularLocation>
    <subcellularLocation>
        <location evidence="1">Nucleus</location>
    </subcellularLocation>
</comment>
<evidence type="ECO:0000256" key="3">
    <source>
        <dbReference type="ARBA" id="ARBA00008529"/>
    </source>
</evidence>
<evidence type="ECO:0000256" key="4">
    <source>
        <dbReference type="ARBA" id="ARBA00011534"/>
    </source>
</evidence>
<dbReference type="EMBL" id="MU004315">
    <property type="protein sequence ID" value="KAF2658427.1"/>
    <property type="molecule type" value="Genomic_DNA"/>
</dbReference>